<evidence type="ECO:0000313" key="8">
    <source>
        <dbReference type="Proteomes" id="UP000506160"/>
    </source>
</evidence>
<keyword evidence="8" id="KW-1185">Reference proteome</keyword>
<evidence type="ECO:0000256" key="6">
    <source>
        <dbReference type="PIRSR" id="PIRSR004846-1"/>
    </source>
</evidence>
<dbReference type="NCBIfam" id="TIGR01256">
    <property type="entry name" value="modA"/>
    <property type="match status" value="1"/>
</dbReference>
<dbReference type="GO" id="GO:0030288">
    <property type="term" value="C:outer membrane-bounded periplasmic space"/>
    <property type="evidence" value="ECO:0007669"/>
    <property type="project" value="TreeGrafter"/>
</dbReference>
<keyword evidence="4" id="KW-0732">Signal</keyword>
<dbReference type="GO" id="GO:0046872">
    <property type="term" value="F:metal ion binding"/>
    <property type="evidence" value="ECO:0007669"/>
    <property type="project" value="UniProtKB-KW"/>
</dbReference>
<organism evidence="7 8">
    <name type="scientific">Candidatus Schmidhempelia bombi str. Bimp</name>
    <dbReference type="NCBI Taxonomy" id="1387197"/>
    <lineage>
        <taxon>Bacteria</taxon>
        <taxon>Pseudomonadati</taxon>
        <taxon>Pseudomonadota</taxon>
        <taxon>Gammaproteobacteria</taxon>
        <taxon>Orbales</taxon>
        <taxon>Orbaceae</taxon>
        <taxon>Candidatus Schmidhempelia</taxon>
    </lineage>
</organism>
<dbReference type="SUPFAM" id="SSF53850">
    <property type="entry name" value="Periplasmic binding protein-like II"/>
    <property type="match status" value="1"/>
</dbReference>
<dbReference type="GO" id="GO:0015689">
    <property type="term" value="P:molybdate ion transport"/>
    <property type="evidence" value="ECO:0007669"/>
    <property type="project" value="InterPro"/>
</dbReference>
<dbReference type="Pfam" id="PF13531">
    <property type="entry name" value="SBP_bac_11"/>
    <property type="match status" value="1"/>
</dbReference>
<keyword evidence="3 6" id="KW-0479">Metal-binding</keyword>
<comment type="similarity">
    <text evidence="1">Belongs to the bacterial solute-binding protein ModA family.</text>
</comment>
<sequence>MMETIWYRVQKMKKFLVAIGLLSVFTVNATQKITVFAAASLTNALQEISHIYQQQHNDQQIIFSFASSSTLAKQIAQGAPADIFISADQPSMDYLIDHHVIKHQQLLLRNSLVLITQTNSTLPQIKIDSATDWNVLLPAGERMAIGDPDYVPAGKYAKQSLTNLNSYHRLEPQLARANNVRSALMLVEMGEAKLGIVYSTDAKISQKVKVIGQFPSQSFAPIEYPITLINNSANAFYNFILSDQANVIFKKYGFITE</sequence>
<dbReference type="GO" id="GO:1901359">
    <property type="term" value="F:tungstate binding"/>
    <property type="evidence" value="ECO:0007669"/>
    <property type="project" value="UniProtKB-ARBA"/>
</dbReference>
<dbReference type="Gene3D" id="3.40.190.10">
    <property type="entry name" value="Periplasmic binding protein-like II"/>
    <property type="match status" value="2"/>
</dbReference>
<evidence type="ECO:0000256" key="2">
    <source>
        <dbReference type="ARBA" id="ARBA00022505"/>
    </source>
</evidence>
<comment type="subunit">
    <text evidence="5">The complex is composed of two ATP-binding proteins (ModC), two transmembrane proteins (ModB) and a solute-binding protein (ModA).</text>
</comment>
<evidence type="ECO:0000256" key="5">
    <source>
        <dbReference type="ARBA" id="ARBA00062515"/>
    </source>
</evidence>
<gene>
    <name evidence="7" type="primary">modA</name>
    <name evidence="7" type="ORF">O970_02710</name>
</gene>
<dbReference type="PIRSF" id="PIRSF004846">
    <property type="entry name" value="ModA"/>
    <property type="match status" value="1"/>
</dbReference>
<dbReference type="PANTHER" id="PTHR30632:SF17">
    <property type="entry name" value="MOLYBDATE-BINDING PROTEIN MODA"/>
    <property type="match status" value="1"/>
</dbReference>
<dbReference type="FunFam" id="3.40.190.10:FF:000035">
    <property type="entry name" value="Molybdate ABC transporter substrate-binding protein"/>
    <property type="match status" value="1"/>
</dbReference>
<feature type="binding site" evidence="6">
    <location>
        <position position="68"/>
    </location>
    <ligand>
        <name>molybdate</name>
        <dbReference type="ChEBI" id="CHEBI:36264"/>
    </ligand>
</feature>
<dbReference type="PANTHER" id="PTHR30632">
    <property type="entry name" value="MOLYBDATE-BINDING PERIPLASMIC PROTEIN"/>
    <property type="match status" value="1"/>
</dbReference>
<dbReference type="InterPro" id="IPR050682">
    <property type="entry name" value="ModA/WtpA"/>
</dbReference>
<feature type="binding site" evidence="6">
    <location>
        <position position="198"/>
    </location>
    <ligand>
        <name>molybdate</name>
        <dbReference type="ChEBI" id="CHEBI:36264"/>
    </ligand>
</feature>
<protein>
    <submittedName>
        <fullName evidence="7">Molybdate ABC transporter substrate-binding protein</fullName>
    </submittedName>
</protein>
<evidence type="ECO:0000256" key="4">
    <source>
        <dbReference type="ARBA" id="ARBA00022729"/>
    </source>
</evidence>
<accession>A0AB94IDY5</accession>
<dbReference type="EMBL" id="AWGA01000024">
    <property type="protein sequence ID" value="TEA27677.1"/>
    <property type="molecule type" value="Genomic_DNA"/>
</dbReference>
<reference evidence="7 8" key="1">
    <citation type="journal article" date="2014" name="Appl. Environ. Microbiol.">
        <title>Genomic features of a bumble bee symbiont reflect its host environment.</title>
        <authorList>
            <person name="Martinson V.G."/>
            <person name="Magoc T."/>
            <person name="Koch H."/>
            <person name="Salzberg S.L."/>
            <person name="Moran N.A."/>
        </authorList>
    </citation>
    <scope>NUCLEOTIDE SEQUENCE [LARGE SCALE GENOMIC DNA]</scope>
    <source>
        <strain evidence="7 8">Bimp</strain>
    </source>
</reference>
<feature type="binding site" evidence="6">
    <location>
        <position position="40"/>
    </location>
    <ligand>
        <name>molybdate</name>
        <dbReference type="ChEBI" id="CHEBI:36264"/>
    </ligand>
</feature>
<dbReference type="InterPro" id="IPR005950">
    <property type="entry name" value="ModA"/>
</dbReference>
<dbReference type="GO" id="GO:0030973">
    <property type="term" value="F:molybdate ion binding"/>
    <property type="evidence" value="ECO:0007669"/>
    <property type="project" value="TreeGrafter"/>
</dbReference>
<evidence type="ECO:0000256" key="3">
    <source>
        <dbReference type="ARBA" id="ARBA00022723"/>
    </source>
</evidence>
<dbReference type="AlphaFoldDB" id="A0AB94IDY5"/>
<evidence type="ECO:0000313" key="7">
    <source>
        <dbReference type="EMBL" id="TEA27677.1"/>
    </source>
</evidence>
<proteinExistence type="inferred from homology"/>
<keyword evidence="2 6" id="KW-0500">Molybdenum</keyword>
<feature type="binding site" evidence="6">
    <location>
        <position position="153"/>
    </location>
    <ligand>
        <name>molybdate</name>
        <dbReference type="ChEBI" id="CHEBI:36264"/>
    </ligand>
</feature>
<dbReference type="Proteomes" id="UP000506160">
    <property type="component" value="Unassembled WGS sequence"/>
</dbReference>
<name>A0AB94IDY5_9GAMM</name>
<comment type="caution">
    <text evidence="7">The sequence shown here is derived from an EMBL/GenBank/DDBJ whole genome shotgun (WGS) entry which is preliminary data.</text>
</comment>
<evidence type="ECO:0000256" key="1">
    <source>
        <dbReference type="ARBA" id="ARBA00009175"/>
    </source>
</evidence>
<feature type="binding site" evidence="6">
    <location>
        <position position="180"/>
    </location>
    <ligand>
        <name>molybdate</name>
        <dbReference type="ChEBI" id="CHEBI:36264"/>
    </ligand>
</feature>
<dbReference type="NCBIfam" id="NF007958">
    <property type="entry name" value="PRK10677.1"/>
    <property type="match status" value="1"/>
</dbReference>